<reference evidence="2" key="1">
    <citation type="submission" date="2021-03" db="EMBL/GenBank/DDBJ databases">
        <title>Antimicrobial resistance genes in bacteria isolated from Japanese honey, and their potential for conferring macrolide and lincosamide resistance in the American foulbrood pathogen Paenibacillus larvae.</title>
        <authorList>
            <person name="Okamoto M."/>
            <person name="Kumagai M."/>
            <person name="Kanamori H."/>
            <person name="Takamatsu D."/>
        </authorList>
    </citation>
    <scope>NUCLEOTIDE SEQUENCE</scope>
    <source>
        <strain evidence="2">J2TS6</strain>
    </source>
</reference>
<gene>
    <name evidence="2" type="ORF">J2TS6_44430</name>
</gene>
<dbReference type="Pfam" id="PF00535">
    <property type="entry name" value="Glycos_transf_2"/>
    <property type="match status" value="1"/>
</dbReference>
<dbReference type="InterPro" id="IPR001173">
    <property type="entry name" value="Glyco_trans_2-like"/>
</dbReference>
<evidence type="ECO:0000313" key="3">
    <source>
        <dbReference type="Proteomes" id="UP000679779"/>
    </source>
</evidence>
<dbReference type="Gene3D" id="3.90.550.10">
    <property type="entry name" value="Spore Coat Polysaccharide Biosynthesis Protein SpsA, Chain A"/>
    <property type="match status" value="1"/>
</dbReference>
<proteinExistence type="predicted"/>
<keyword evidence="3" id="KW-1185">Reference proteome</keyword>
<protein>
    <recommendedName>
        <fullName evidence="1">Glycosyltransferase 2-like domain-containing protein</fullName>
    </recommendedName>
</protein>
<organism evidence="2 3">
    <name type="scientific">Paenibacillus albilobatus</name>
    <dbReference type="NCBI Taxonomy" id="2716884"/>
    <lineage>
        <taxon>Bacteria</taxon>
        <taxon>Bacillati</taxon>
        <taxon>Bacillota</taxon>
        <taxon>Bacilli</taxon>
        <taxon>Bacillales</taxon>
        <taxon>Paenibacillaceae</taxon>
        <taxon>Paenibacillus</taxon>
    </lineage>
</organism>
<dbReference type="EMBL" id="BORQ01000005">
    <property type="protein sequence ID" value="GIO33302.1"/>
    <property type="molecule type" value="Genomic_DNA"/>
</dbReference>
<accession>A0A919XI50</accession>
<dbReference type="InterPro" id="IPR011990">
    <property type="entry name" value="TPR-like_helical_dom_sf"/>
</dbReference>
<dbReference type="PANTHER" id="PTHR43630">
    <property type="entry name" value="POLY-BETA-1,6-N-ACETYL-D-GLUCOSAMINE SYNTHASE"/>
    <property type="match status" value="1"/>
</dbReference>
<dbReference type="InterPro" id="IPR029044">
    <property type="entry name" value="Nucleotide-diphossugar_trans"/>
</dbReference>
<evidence type="ECO:0000259" key="1">
    <source>
        <dbReference type="Pfam" id="PF00535"/>
    </source>
</evidence>
<dbReference type="AlphaFoldDB" id="A0A919XI50"/>
<dbReference type="RefSeq" id="WP_212958473.1">
    <property type="nucleotide sequence ID" value="NZ_BORQ01000005.1"/>
</dbReference>
<dbReference type="CDD" id="cd02511">
    <property type="entry name" value="Beta4Glucosyltransferase"/>
    <property type="match status" value="1"/>
</dbReference>
<sequence length="364" mass="41880">MDNISISVCMITKNEENYIGKAISSVRPFVEEIIVVDHNSTDLTPYLAKEAGAIVFRQPWKDDFAAARNFSITKANHPYILIMDADETLDSDLESLHAACRQMRDHPGTAARFEIQNVTNDGSVITWATRLFPNLPEFRYQGRIHEQLLAGGGTIPTWDTPIKLKHYGYLSDQIQSKQKIERNLKLLMSELESNPIDPYINFQVARTYEQNRQWELASYYYHNAVERINGTVFPHYHSTLLLHLLKCLIYLKNWDLFLEIIHYALEIYPDYTDLYYIYGTAVIESQNVEWFPAIPQIFESCLSLGEADGRKYETTKGVGSYLAHYNLGLYFEITGTISKAIYHYSQSKELGYDSAGVRLNTLIQ</sequence>
<dbReference type="Gene3D" id="1.25.40.10">
    <property type="entry name" value="Tetratricopeptide repeat domain"/>
    <property type="match status" value="1"/>
</dbReference>
<dbReference type="SUPFAM" id="SSF48452">
    <property type="entry name" value="TPR-like"/>
    <property type="match status" value="1"/>
</dbReference>
<dbReference type="PANTHER" id="PTHR43630:SF2">
    <property type="entry name" value="GLYCOSYLTRANSFERASE"/>
    <property type="match status" value="1"/>
</dbReference>
<feature type="domain" description="Glycosyltransferase 2-like" evidence="1">
    <location>
        <begin position="7"/>
        <end position="130"/>
    </location>
</feature>
<evidence type="ECO:0000313" key="2">
    <source>
        <dbReference type="EMBL" id="GIO33302.1"/>
    </source>
</evidence>
<comment type="caution">
    <text evidence="2">The sequence shown here is derived from an EMBL/GenBank/DDBJ whole genome shotgun (WGS) entry which is preliminary data.</text>
</comment>
<name>A0A919XI50_9BACL</name>
<dbReference type="SUPFAM" id="SSF53448">
    <property type="entry name" value="Nucleotide-diphospho-sugar transferases"/>
    <property type="match status" value="1"/>
</dbReference>
<dbReference type="Proteomes" id="UP000679779">
    <property type="component" value="Unassembled WGS sequence"/>
</dbReference>